<keyword evidence="3" id="KW-1185">Reference proteome</keyword>
<protein>
    <submittedName>
        <fullName evidence="2">Uncharacterized protein</fullName>
    </submittedName>
</protein>
<feature type="non-terminal residue" evidence="2">
    <location>
        <position position="227"/>
    </location>
</feature>
<gene>
    <name evidence="2" type="ORF">BGZ65_006312</name>
</gene>
<evidence type="ECO:0000256" key="1">
    <source>
        <dbReference type="SAM" id="MobiDB-lite"/>
    </source>
</evidence>
<accession>A0A9P6SPR6</accession>
<sequence length="227" mass="24212">MAESRHYQQRYDPPSSRSKQQQQQKYDRPHDLTPQSSFSSTVSRGDSSGSNKPIQQSQLSYLRSPAPSMGGAGPPSPISPSTSSPVDAMSSHLSLTRLDEPIQDRVSIQTYDRVVFHQPVKRAAPERVIIGPATTGSEQQYGTAVLKQTTSNGSTRSTGGSSRYPHPPSSGGVDPKLSSSSSASAHSVSSRGRSGSGSPSSPLRQSPSAGSGYSQQLQQQQQQQQRS</sequence>
<feature type="compositionally biased region" description="Low complexity" evidence="1">
    <location>
        <begin position="36"/>
        <end position="50"/>
    </location>
</feature>
<dbReference type="AlphaFoldDB" id="A0A9P6SPR6"/>
<evidence type="ECO:0000313" key="2">
    <source>
        <dbReference type="EMBL" id="KAF9986768.1"/>
    </source>
</evidence>
<dbReference type="EMBL" id="JAAAHW010003210">
    <property type="protein sequence ID" value="KAF9986768.1"/>
    <property type="molecule type" value="Genomic_DNA"/>
</dbReference>
<feature type="compositionally biased region" description="Low complexity" evidence="1">
    <location>
        <begin position="178"/>
        <end position="227"/>
    </location>
</feature>
<feature type="region of interest" description="Disordered" evidence="1">
    <location>
        <begin position="1"/>
        <end position="104"/>
    </location>
</feature>
<comment type="caution">
    <text evidence="2">The sequence shown here is derived from an EMBL/GenBank/DDBJ whole genome shotgun (WGS) entry which is preliminary data.</text>
</comment>
<evidence type="ECO:0000313" key="3">
    <source>
        <dbReference type="Proteomes" id="UP000749646"/>
    </source>
</evidence>
<dbReference type="Proteomes" id="UP000749646">
    <property type="component" value="Unassembled WGS sequence"/>
</dbReference>
<feature type="compositionally biased region" description="Low complexity" evidence="1">
    <location>
        <begin position="149"/>
        <end position="163"/>
    </location>
</feature>
<proteinExistence type="predicted"/>
<organism evidence="2 3">
    <name type="scientific">Modicella reniformis</name>
    <dbReference type="NCBI Taxonomy" id="1440133"/>
    <lineage>
        <taxon>Eukaryota</taxon>
        <taxon>Fungi</taxon>
        <taxon>Fungi incertae sedis</taxon>
        <taxon>Mucoromycota</taxon>
        <taxon>Mortierellomycotina</taxon>
        <taxon>Mortierellomycetes</taxon>
        <taxon>Mortierellales</taxon>
        <taxon>Mortierellaceae</taxon>
        <taxon>Modicella</taxon>
    </lineage>
</organism>
<feature type="compositionally biased region" description="Polar residues" evidence="1">
    <location>
        <begin position="51"/>
        <end position="61"/>
    </location>
</feature>
<reference evidence="2" key="1">
    <citation type="journal article" date="2020" name="Fungal Divers.">
        <title>Resolving the Mortierellaceae phylogeny through synthesis of multi-gene phylogenetics and phylogenomics.</title>
        <authorList>
            <person name="Vandepol N."/>
            <person name="Liber J."/>
            <person name="Desiro A."/>
            <person name="Na H."/>
            <person name="Kennedy M."/>
            <person name="Barry K."/>
            <person name="Grigoriev I.V."/>
            <person name="Miller A.N."/>
            <person name="O'Donnell K."/>
            <person name="Stajich J.E."/>
            <person name="Bonito G."/>
        </authorList>
    </citation>
    <scope>NUCLEOTIDE SEQUENCE</scope>
    <source>
        <strain evidence="2">MES-2147</strain>
    </source>
</reference>
<feature type="compositionally biased region" description="Polar residues" evidence="1">
    <location>
        <begin position="134"/>
        <end position="148"/>
    </location>
</feature>
<feature type="region of interest" description="Disordered" evidence="1">
    <location>
        <begin position="127"/>
        <end position="227"/>
    </location>
</feature>
<name>A0A9P6SPR6_9FUNG</name>